<dbReference type="Gene3D" id="3.30.70.270">
    <property type="match status" value="1"/>
</dbReference>
<dbReference type="InterPro" id="IPR035919">
    <property type="entry name" value="EAL_sf"/>
</dbReference>
<dbReference type="InterPro" id="IPR000160">
    <property type="entry name" value="GGDEF_dom"/>
</dbReference>
<feature type="transmembrane region" description="Helical" evidence="1">
    <location>
        <begin position="41"/>
        <end position="60"/>
    </location>
</feature>
<organism evidence="4 5">
    <name type="scientific">Shinella fusca</name>
    <dbReference type="NCBI Taxonomy" id="544480"/>
    <lineage>
        <taxon>Bacteria</taxon>
        <taxon>Pseudomonadati</taxon>
        <taxon>Pseudomonadota</taxon>
        <taxon>Alphaproteobacteria</taxon>
        <taxon>Hyphomicrobiales</taxon>
        <taxon>Rhizobiaceae</taxon>
        <taxon>Shinella</taxon>
    </lineage>
</organism>
<dbReference type="PANTHER" id="PTHR44757">
    <property type="entry name" value="DIGUANYLATE CYCLASE DGCP"/>
    <property type="match status" value="1"/>
</dbReference>
<dbReference type="InterPro" id="IPR052155">
    <property type="entry name" value="Biofilm_reg_signaling"/>
</dbReference>
<gene>
    <name evidence="4" type="ORF">HNQ66_000352</name>
</gene>
<dbReference type="InterPro" id="IPR029787">
    <property type="entry name" value="Nucleotide_cyclase"/>
</dbReference>
<dbReference type="Proteomes" id="UP000535406">
    <property type="component" value="Unassembled WGS sequence"/>
</dbReference>
<feature type="domain" description="EAL" evidence="2">
    <location>
        <begin position="257"/>
        <end position="506"/>
    </location>
</feature>
<keyword evidence="1" id="KW-0472">Membrane</keyword>
<dbReference type="EMBL" id="JACHIK010000001">
    <property type="protein sequence ID" value="MBB5040974.1"/>
    <property type="molecule type" value="Genomic_DNA"/>
</dbReference>
<dbReference type="Gene3D" id="3.20.20.450">
    <property type="entry name" value="EAL domain"/>
    <property type="match status" value="1"/>
</dbReference>
<evidence type="ECO:0000313" key="4">
    <source>
        <dbReference type="EMBL" id="MBB5040974.1"/>
    </source>
</evidence>
<dbReference type="RefSeq" id="WP_184140218.1">
    <property type="nucleotide sequence ID" value="NZ_JACHIK010000001.1"/>
</dbReference>
<dbReference type="Pfam" id="PF00990">
    <property type="entry name" value="GGDEF"/>
    <property type="match status" value="1"/>
</dbReference>
<comment type="caution">
    <text evidence="4">The sequence shown here is derived from an EMBL/GenBank/DDBJ whole genome shotgun (WGS) entry which is preliminary data.</text>
</comment>
<dbReference type="PROSITE" id="PS50883">
    <property type="entry name" value="EAL"/>
    <property type="match status" value="1"/>
</dbReference>
<dbReference type="InterPro" id="IPR043128">
    <property type="entry name" value="Rev_trsase/Diguanyl_cyclase"/>
</dbReference>
<dbReference type="PANTHER" id="PTHR44757:SF2">
    <property type="entry name" value="BIOFILM ARCHITECTURE MAINTENANCE PROTEIN MBAA"/>
    <property type="match status" value="1"/>
</dbReference>
<protein>
    <submittedName>
        <fullName evidence="4">Diguanylate cyclase (GGDEF)-like protein</fullName>
    </submittedName>
</protein>
<dbReference type="SMART" id="SM00267">
    <property type="entry name" value="GGDEF"/>
    <property type="match status" value="1"/>
</dbReference>
<dbReference type="CDD" id="cd01948">
    <property type="entry name" value="EAL"/>
    <property type="match status" value="1"/>
</dbReference>
<feature type="domain" description="GGDEF" evidence="3">
    <location>
        <begin position="116"/>
        <end position="248"/>
    </location>
</feature>
<reference evidence="4 5" key="1">
    <citation type="submission" date="2020-08" db="EMBL/GenBank/DDBJ databases">
        <title>Genomic Encyclopedia of Type Strains, Phase IV (KMG-IV): sequencing the most valuable type-strain genomes for metagenomic binning, comparative biology and taxonomic classification.</title>
        <authorList>
            <person name="Goeker M."/>
        </authorList>
    </citation>
    <scope>NUCLEOTIDE SEQUENCE [LARGE SCALE GENOMIC DNA]</scope>
    <source>
        <strain evidence="4 5">DSM 21319</strain>
    </source>
</reference>
<evidence type="ECO:0000259" key="2">
    <source>
        <dbReference type="PROSITE" id="PS50883"/>
    </source>
</evidence>
<dbReference type="CDD" id="cd01949">
    <property type="entry name" value="GGDEF"/>
    <property type="match status" value="1"/>
</dbReference>
<evidence type="ECO:0000256" key="1">
    <source>
        <dbReference type="SAM" id="Phobius"/>
    </source>
</evidence>
<evidence type="ECO:0000259" key="3">
    <source>
        <dbReference type="PROSITE" id="PS50887"/>
    </source>
</evidence>
<proteinExistence type="predicted"/>
<dbReference type="SUPFAM" id="SSF55073">
    <property type="entry name" value="Nucleotide cyclase"/>
    <property type="match status" value="1"/>
</dbReference>
<dbReference type="NCBIfam" id="TIGR00254">
    <property type="entry name" value="GGDEF"/>
    <property type="match status" value="1"/>
</dbReference>
<sequence>MPGTGRHPALAGAVFGAFLPAACLAAHHILSTYAGADTLGFSASAAAALALAPIFGMGFYRLGRQRALLLAELRRRRKREERLVRGLYHDRLTGLANRFCLERDIRDLLRAGAAESRPALLLLDLDRFKAVNDSLGHDAGDQLLAALAARLTQALRTTGKVYRLGGDEFVVTIPGAPSTGKVEDACRAIRALLAEPFELRQARIASGCSIGVTFLEAGDTTMSELVKRADIALYAAKGAPGGVRFFDAALAAENAARTALAGDIARGLPAGEFFLEYQPIVGIESRAVRAFEALLRWRHPERGVLLPGAFLPIAEKAGLIRPLGNWALREACRVAAGWPAPTGIAVNVAGDQLRDRAFVDHVAECLGESGLAPGRLTVEVREAVFLADAAVRETLGALGARGVRIVLEGFGAGPSAIESLRALPVDGLKIDRALARTMAENARDGDLTGILLRLARAFQMTATVVGIETEGQLDFLRQHGTCEVQGDLICPPVSASDASALLAQAENRLSA</sequence>
<name>A0A7W7YRE6_9HYPH</name>
<evidence type="ECO:0000313" key="5">
    <source>
        <dbReference type="Proteomes" id="UP000535406"/>
    </source>
</evidence>
<dbReference type="SUPFAM" id="SSF141868">
    <property type="entry name" value="EAL domain-like"/>
    <property type="match status" value="1"/>
</dbReference>
<dbReference type="Pfam" id="PF00563">
    <property type="entry name" value="EAL"/>
    <property type="match status" value="1"/>
</dbReference>
<dbReference type="AlphaFoldDB" id="A0A7W7YRE6"/>
<dbReference type="PROSITE" id="PS50887">
    <property type="entry name" value="GGDEF"/>
    <property type="match status" value="1"/>
</dbReference>
<accession>A0A7W7YRE6</accession>
<dbReference type="InterPro" id="IPR001633">
    <property type="entry name" value="EAL_dom"/>
</dbReference>
<keyword evidence="5" id="KW-1185">Reference proteome</keyword>
<dbReference type="SMART" id="SM00052">
    <property type="entry name" value="EAL"/>
    <property type="match status" value="1"/>
</dbReference>
<keyword evidence="1" id="KW-0812">Transmembrane</keyword>
<keyword evidence="1" id="KW-1133">Transmembrane helix</keyword>